<protein>
    <recommendedName>
        <fullName evidence="1">PIN domain-containing protein</fullName>
    </recommendedName>
</protein>
<accession>A0A512RDS2</accession>
<evidence type="ECO:0000313" key="3">
    <source>
        <dbReference type="Proteomes" id="UP000321436"/>
    </source>
</evidence>
<dbReference type="Pfam" id="PF01850">
    <property type="entry name" value="PIN"/>
    <property type="match status" value="1"/>
</dbReference>
<dbReference type="InterPro" id="IPR029060">
    <property type="entry name" value="PIN-like_dom_sf"/>
</dbReference>
<gene>
    <name evidence="2" type="ORF">CCY01nite_01110</name>
</gene>
<evidence type="ECO:0000313" key="2">
    <source>
        <dbReference type="EMBL" id="GEP93851.1"/>
    </source>
</evidence>
<dbReference type="Gene3D" id="3.40.50.1010">
    <property type="entry name" value="5'-nuclease"/>
    <property type="match status" value="1"/>
</dbReference>
<dbReference type="AlphaFoldDB" id="A0A512RDS2"/>
<dbReference type="SMART" id="SM00670">
    <property type="entry name" value="PINc"/>
    <property type="match status" value="1"/>
</dbReference>
<comment type="caution">
    <text evidence="2">The sequence shown here is derived from an EMBL/GenBank/DDBJ whole genome shotgun (WGS) entry which is preliminary data.</text>
</comment>
<dbReference type="InterPro" id="IPR002716">
    <property type="entry name" value="PIN_dom"/>
</dbReference>
<dbReference type="OrthoDB" id="1148871at2"/>
<reference evidence="2 3" key="1">
    <citation type="submission" date="2019-07" db="EMBL/GenBank/DDBJ databases">
        <title>Whole genome shotgun sequence of Chitinophaga cymbidii NBRC 109752.</title>
        <authorList>
            <person name="Hosoyama A."/>
            <person name="Uohara A."/>
            <person name="Ohji S."/>
            <person name="Ichikawa N."/>
        </authorList>
    </citation>
    <scope>NUCLEOTIDE SEQUENCE [LARGE SCALE GENOMIC DNA]</scope>
    <source>
        <strain evidence="2 3">NBRC 109752</strain>
    </source>
</reference>
<keyword evidence="3" id="KW-1185">Reference proteome</keyword>
<dbReference type="SUPFAM" id="SSF88723">
    <property type="entry name" value="PIN domain-like"/>
    <property type="match status" value="1"/>
</dbReference>
<sequence length="141" mass="15982">MAYKLFLDANVIIDYILKRPEGYTSAKTIFESIVKGEHLAYTSPVVVHIVAHISKKILGAKQTRKIILALLNDVQVLDTHHDVIIQAMSAGWDDIEDALQYYTALYHKTDIFLSRDEGLIKKAIPSLPVYQPSVFIEQLEK</sequence>
<feature type="domain" description="PIN" evidence="1">
    <location>
        <begin position="3"/>
        <end position="121"/>
    </location>
</feature>
<evidence type="ECO:0000259" key="1">
    <source>
        <dbReference type="SMART" id="SM00670"/>
    </source>
</evidence>
<dbReference type="RefSeq" id="WP_146857358.1">
    <property type="nucleotide sequence ID" value="NZ_BKAU01000001.1"/>
</dbReference>
<name>A0A512RDS2_9BACT</name>
<proteinExistence type="predicted"/>
<dbReference type="CDD" id="cd09854">
    <property type="entry name" value="PIN_VapC-like"/>
    <property type="match status" value="1"/>
</dbReference>
<dbReference type="Proteomes" id="UP000321436">
    <property type="component" value="Unassembled WGS sequence"/>
</dbReference>
<dbReference type="EMBL" id="BKAU01000001">
    <property type="protein sequence ID" value="GEP93851.1"/>
    <property type="molecule type" value="Genomic_DNA"/>
</dbReference>
<organism evidence="2 3">
    <name type="scientific">Chitinophaga cymbidii</name>
    <dbReference type="NCBI Taxonomy" id="1096750"/>
    <lineage>
        <taxon>Bacteria</taxon>
        <taxon>Pseudomonadati</taxon>
        <taxon>Bacteroidota</taxon>
        <taxon>Chitinophagia</taxon>
        <taxon>Chitinophagales</taxon>
        <taxon>Chitinophagaceae</taxon>
        <taxon>Chitinophaga</taxon>
    </lineage>
</organism>